<evidence type="ECO:0000256" key="7">
    <source>
        <dbReference type="ARBA" id="ARBA00023133"/>
    </source>
</evidence>
<evidence type="ECO:0000256" key="15">
    <source>
        <dbReference type="PIRSR" id="PIRSR001415-5"/>
    </source>
</evidence>
<dbReference type="InterPro" id="IPR030656">
    <property type="entry name" value="ALAD_AS"/>
</dbReference>
<dbReference type="NCBIfam" id="NF006762">
    <property type="entry name" value="PRK09283.1"/>
    <property type="match status" value="1"/>
</dbReference>
<evidence type="ECO:0000256" key="14">
    <source>
        <dbReference type="PIRSR" id="PIRSR001415-3"/>
    </source>
</evidence>
<keyword evidence="19" id="KW-1185">Reference proteome</keyword>
<evidence type="ECO:0000256" key="2">
    <source>
        <dbReference type="ARBA" id="ARBA00004694"/>
    </source>
</evidence>
<feature type="active site" description="Schiff-base intermediate with substrate" evidence="12">
    <location>
        <position position="196"/>
    </location>
</feature>
<evidence type="ECO:0000256" key="11">
    <source>
        <dbReference type="ARBA" id="ARBA00047651"/>
    </source>
</evidence>
<dbReference type="EC" id="4.2.1.24" evidence="5 16"/>
<dbReference type="FunFam" id="3.20.20.70:FF:000019">
    <property type="entry name" value="Delta-aminolevulinic acid dehydratase"/>
    <property type="match status" value="1"/>
</dbReference>
<evidence type="ECO:0000256" key="13">
    <source>
        <dbReference type="PIRSR" id="PIRSR001415-2"/>
    </source>
</evidence>
<dbReference type="UniPathway" id="UPA00251">
    <property type="reaction ID" value="UER00318"/>
</dbReference>
<keyword evidence="15" id="KW-0460">Magnesium</keyword>
<comment type="cofactor">
    <cofactor evidence="1">
        <name>Zn(2+)</name>
        <dbReference type="ChEBI" id="CHEBI:29105"/>
    </cofactor>
</comment>
<feature type="binding site" evidence="15">
    <location>
        <position position="234"/>
    </location>
    <ligand>
        <name>Mg(2+)</name>
        <dbReference type="ChEBI" id="CHEBI:18420"/>
    </ligand>
</feature>
<dbReference type="PANTHER" id="PTHR11458">
    <property type="entry name" value="DELTA-AMINOLEVULINIC ACID DEHYDRATASE"/>
    <property type="match status" value="1"/>
</dbReference>
<dbReference type="SUPFAM" id="SSF51569">
    <property type="entry name" value="Aldolase"/>
    <property type="match status" value="1"/>
</dbReference>
<dbReference type="Proteomes" id="UP000184148">
    <property type="component" value="Unassembled WGS sequence"/>
</dbReference>
<feature type="binding site" evidence="14">
    <location>
        <position position="131"/>
    </location>
    <ligand>
        <name>Zn(2+)</name>
        <dbReference type="ChEBI" id="CHEBI:29105"/>
        <note>catalytic</note>
    </ligand>
</feature>
<dbReference type="GO" id="GO:0004655">
    <property type="term" value="F:porphobilinogen synthase activity"/>
    <property type="evidence" value="ECO:0007669"/>
    <property type="project" value="UniProtKB-EC"/>
</dbReference>
<dbReference type="CDD" id="cd00384">
    <property type="entry name" value="ALAD_PBGS"/>
    <property type="match status" value="1"/>
</dbReference>
<dbReference type="SMART" id="SM01004">
    <property type="entry name" value="ALAD"/>
    <property type="match status" value="1"/>
</dbReference>
<dbReference type="InterPro" id="IPR001731">
    <property type="entry name" value="ALAD"/>
</dbReference>
<feature type="binding site" evidence="14">
    <location>
        <position position="121"/>
    </location>
    <ligand>
        <name>Zn(2+)</name>
        <dbReference type="ChEBI" id="CHEBI:29105"/>
        <note>catalytic</note>
    </ligand>
</feature>
<feature type="binding site" evidence="13">
    <location>
        <position position="206"/>
    </location>
    <ligand>
        <name>5-aminolevulinate</name>
        <dbReference type="ChEBI" id="CHEBI:356416"/>
        <label>1</label>
    </ligand>
</feature>
<dbReference type="STRING" id="1121429.SAMN02745133_01312"/>
<comment type="subunit">
    <text evidence="4 16">Homooctamer.</text>
</comment>
<dbReference type="PRINTS" id="PR00144">
    <property type="entry name" value="DALDHYDRTASE"/>
</dbReference>
<keyword evidence="7" id="KW-0350">Heme biosynthesis</keyword>
<dbReference type="GO" id="GO:0005829">
    <property type="term" value="C:cytosol"/>
    <property type="evidence" value="ECO:0007669"/>
    <property type="project" value="TreeGrafter"/>
</dbReference>
<comment type="similarity">
    <text evidence="3 17">Belongs to the ALAD family.</text>
</comment>
<organism evidence="18 19">
    <name type="scientific">Desulforamulus putei DSM 12395</name>
    <dbReference type="NCBI Taxonomy" id="1121429"/>
    <lineage>
        <taxon>Bacteria</taxon>
        <taxon>Bacillati</taxon>
        <taxon>Bacillota</taxon>
        <taxon>Clostridia</taxon>
        <taxon>Eubacteriales</taxon>
        <taxon>Peptococcaceae</taxon>
        <taxon>Desulforamulus</taxon>
    </lineage>
</organism>
<dbReference type="OrthoDB" id="9805001at2"/>
<evidence type="ECO:0000256" key="1">
    <source>
        <dbReference type="ARBA" id="ARBA00001947"/>
    </source>
</evidence>
<dbReference type="Gene3D" id="3.20.20.70">
    <property type="entry name" value="Aldolase class I"/>
    <property type="match status" value="1"/>
</dbReference>
<evidence type="ECO:0000313" key="18">
    <source>
        <dbReference type="EMBL" id="SHE86670.1"/>
    </source>
</evidence>
<comment type="catalytic activity">
    <reaction evidence="11 16">
        <text>2 5-aminolevulinate = porphobilinogen + 2 H2O + H(+)</text>
        <dbReference type="Rhea" id="RHEA:24064"/>
        <dbReference type="ChEBI" id="CHEBI:15377"/>
        <dbReference type="ChEBI" id="CHEBI:15378"/>
        <dbReference type="ChEBI" id="CHEBI:58126"/>
        <dbReference type="ChEBI" id="CHEBI:356416"/>
        <dbReference type="EC" id="4.2.1.24"/>
    </reaction>
</comment>
<evidence type="ECO:0000313" key="19">
    <source>
        <dbReference type="Proteomes" id="UP000184148"/>
    </source>
</evidence>
<name>A0A1M4WZN8_9FIRM</name>
<dbReference type="PANTHER" id="PTHR11458:SF0">
    <property type="entry name" value="DELTA-AMINOLEVULINIC ACID DEHYDRATASE"/>
    <property type="match status" value="1"/>
</dbReference>
<feature type="binding site" evidence="13">
    <location>
        <position position="314"/>
    </location>
    <ligand>
        <name>5-aminolevulinate</name>
        <dbReference type="ChEBI" id="CHEBI:356416"/>
        <label>2</label>
    </ligand>
</feature>
<keyword evidence="9 16" id="KW-0627">Porphyrin biosynthesis</keyword>
<keyword evidence="14" id="KW-0479">Metal-binding</keyword>
<comment type="function">
    <text evidence="10">Catalyzes an early step in the biosynthesis of tetrapyrroles. Binds two molecules of 5-aminolevulinate per subunit, each at a distinct site, and catalyzes their condensation to form porphobilinogen.</text>
</comment>
<dbReference type="GO" id="GO:0008270">
    <property type="term" value="F:zinc ion binding"/>
    <property type="evidence" value="ECO:0007669"/>
    <property type="project" value="TreeGrafter"/>
</dbReference>
<accession>A0A1M4WZN8</accession>
<dbReference type="Pfam" id="PF00490">
    <property type="entry name" value="ALAD"/>
    <property type="match status" value="1"/>
</dbReference>
<dbReference type="InterPro" id="IPR013785">
    <property type="entry name" value="Aldolase_TIM"/>
</dbReference>
<evidence type="ECO:0000256" key="16">
    <source>
        <dbReference type="RuleBase" id="RU000515"/>
    </source>
</evidence>
<feature type="binding site" evidence="13">
    <location>
        <position position="218"/>
    </location>
    <ligand>
        <name>5-aminolevulinate</name>
        <dbReference type="ChEBI" id="CHEBI:356416"/>
        <label>1</label>
    </ligand>
</feature>
<keyword evidence="8 16" id="KW-0456">Lyase</keyword>
<evidence type="ECO:0000256" key="10">
    <source>
        <dbReference type="ARBA" id="ARBA00025628"/>
    </source>
</evidence>
<evidence type="ECO:0000256" key="4">
    <source>
        <dbReference type="ARBA" id="ARBA00011823"/>
    </source>
</evidence>
<evidence type="ECO:0000256" key="8">
    <source>
        <dbReference type="ARBA" id="ARBA00023239"/>
    </source>
</evidence>
<evidence type="ECO:0000256" key="5">
    <source>
        <dbReference type="ARBA" id="ARBA00012053"/>
    </source>
</evidence>
<reference evidence="19" key="1">
    <citation type="submission" date="2016-11" db="EMBL/GenBank/DDBJ databases">
        <authorList>
            <person name="Varghese N."/>
            <person name="Submissions S."/>
        </authorList>
    </citation>
    <scope>NUCLEOTIDE SEQUENCE [LARGE SCALE GENOMIC DNA]</scope>
    <source>
        <strain evidence="19">DSM 12395</strain>
    </source>
</reference>
<protein>
    <recommendedName>
        <fullName evidence="6 16">Delta-aminolevulinic acid dehydratase</fullName>
        <ecNumber evidence="5 16">4.2.1.24</ecNumber>
    </recommendedName>
</protein>
<feature type="binding site" evidence="13">
    <location>
        <position position="275"/>
    </location>
    <ligand>
        <name>5-aminolevulinate</name>
        <dbReference type="ChEBI" id="CHEBI:356416"/>
        <label>2</label>
    </ligand>
</feature>
<evidence type="ECO:0000256" key="6">
    <source>
        <dbReference type="ARBA" id="ARBA00020771"/>
    </source>
</evidence>
<proteinExistence type="inferred from homology"/>
<evidence type="ECO:0000256" key="9">
    <source>
        <dbReference type="ARBA" id="ARBA00023244"/>
    </source>
</evidence>
<gene>
    <name evidence="18" type="ORF">SAMN02745133_01312</name>
</gene>
<evidence type="ECO:0000256" key="12">
    <source>
        <dbReference type="PIRSR" id="PIRSR001415-1"/>
    </source>
</evidence>
<dbReference type="GO" id="GO:0006782">
    <property type="term" value="P:protoporphyrinogen IX biosynthetic process"/>
    <property type="evidence" value="ECO:0007669"/>
    <property type="project" value="UniProtKB-UniPathway"/>
</dbReference>
<dbReference type="AlphaFoldDB" id="A0A1M4WZN8"/>
<dbReference type="PIRSF" id="PIRSF001415">
    <property type="entry name" value="Porphbilin_synth"/>
    <property type="match status" value="1"/>
</dbReference>
<sequence length="326" mass="36090">MPVFPNIRHRRLRLNERVRRLVRENHLSVDDLIYPVFVTCGRGVRREVPSMPGVYNLSVDLLLEEIKNVEELGIPGILVFGVPEEKDEAGAGAYDPDGIVQQAVRVVKKSFPDLLVITDVCLCEYTSHGHCGLIKGHTVDNDPTLELLAQTALSHARAGADMVAPSDMMDGRVAAIRAKLDAEGYADIPIMAYSAKYASAYYGPFREAAGSTPQFGDRKTYQMDPANGDEALRETAQDIKEGADIVMVKPALAYMDIIRRIKEEFGYPLAAYNVSGEYAMVKAAAQLGWIDERRIVLETLTGLKRAGADIIITYHALEVARWLREV</sequence>
<dbReference type="EMBL" id="FQUY01000007">
    <property type="protein sequence ID" value="SHE86670.1"/>
    <property type="molecule type" value="Genomic_DNA"/>
</dbReference>
<keyword evidence="14" id="KW-0862">Zinc</keyword>
<evidence type="ECO:0000256" key="3">
    <source>
        <dbReference type="ARBA" id="ARBA00008055"/>
    </source>
</evidence>
<feature type="active site" description="Schiff-base intermediate with substrate" evidence="12">
    <location>
        <position position="249"/>
    </location>
</feature>
<dbReference type="PROSITE" id="PS00169">
    <property type="entry name" value="D_ALA_DEHYDRATASE"/>
    <property type="match status" value="1"/>
</dbReference>
<evidence type="ECO:0000256" key="17">
    <source>
        <dbReference type="RuleBase" id="RU004161"/>
    </source>
</evidence>
<dbReference type="RefSeq" id="WP_073237569.1">
    <property type="nucleotide sequence ID" value="NZ_FQUY01000007.1"/>
</dbReference>
<feature type="binding site" evidence="14">
    <location>
        <position position="123"/>
    </location>
    <ligand>
        <name>Zn(2+)</name>
        <dbReference type="ChEBI" id="CHEBI:29105"/>
        <note>catalytic</note>
    </ligand>
</feature>
<comment type="pathway">
    <text evidence="2">Porphyrin-containing compound metabolism; protoporphyrin-IX biosynthesis; coproporphyrinogen-III from 5-aminolevulinate: step 1/4.</text>
</comment>